<gene>
    <name evidence="2" type="ORF">C1H76_9438</name>
</gene>
<protein>
    <recommendedName>
        <fullName evidence="4">F-box domain-containing protein</fullName>
    </recommendedName>
</protein>
<dbReference type="AlphaFoldDB" id="A0A4U7AKY8"/>
<name>A0A4U7AKY8_9PEZI</name>
<comment type="caution">
    <text evidence="2">The sequence shown here is derived from an EMBL/GenBank/DDBJ whole genome shotgun (WGS) entry which is preliminary data.</text>
</comment>
<evidence type="ECO:0008006" key="4">
    <source>
        <dbReference type="Google" id="ProtNLM"/>
    </source>
</evidence>
<feature type="region of interest" description="Disordered" evidence="1">
    <location>
        <begin position="1"/>
        <end position="143"/>
    </location>
</feature>
<dbReference type="EMBL" id="PTQR01000128">
    <property type="protein sequence ID" value="TKX18648.1"/>
    <property type="molecule type" value="Genomic_DNA"/>
</dbReference>
<evidence type="ECO:0000256" key="1">
    <source>
        <dbReference type="SAM" id="MobiDB-lite"/>
    </source>
</evidence>
<feature type="compositionally biased region" description="Basic and acidic residues" evidence="1">
    <location>
        <begin position="115"/>
        <end position="129"/>
    </location>
</feature>
<sequence>MAEAKAGKKSLKDRLGLSSKNSAPRQRLTKKSLRGSAAPSQATQDHRLGYADDSNYHPTHPDSRKPSSVLSVSKYDPEEDYLYRSANVDYSIAPEERYTRKASIPPRPLLAQPNEDVKNPCSDHHRAEPEGQNGRPPAQHNHAFHKDLIDKDTGERKDLTEMMHALHFDETLDDVAEEAPEESPEIDPTRPRGEAILAKPSAEIWDRITDFLEPREAANLALTCKTVWFLLGSKPFDVLRQPVNKQQRTAFLLPMDVKFPGQLFCFPCASFHTRTHPGQESLMPTNVLNPLFDCPNQKNNLIPPPRHRITNGRTLPFTFVQLVTRAHRFGPEYGLPAESLDRRWKDQWSDWSHQSKYHVHKNGHLLMRVTSQAFAEGGMTLAAKRMLLYSREDYTPYFSVCAHWRDGLLMDNCKCALGHLPTVKKRAAALGGPKQPRPGMTSLCGECQPMRRCPRCPTEYMIELKLVEDKNVAMNDRTRFKNALIVTRWSDLGNGISPASREWAAVQGENEVEYDSIKEIGNRSISSTFESAFGDSYPGQRLLNLNPRDIREGEEGNKWY</sequence>
<evidence type="ECO:0000313" key="2">
    <source>
        <dbReference type="EMBL" id="TKX18648.1"/>
    </source>
</evidence>
<organism evidence="2 3">
    <name type="scientific">Elsinoe australis</name>
    <dbReference type="NCBI Taxonomy" id="40998"/>
    <lineage>
        <taxon>Eukaryota</taxon>
        <taxon>Fungi</taxon>
        <taxon>Dikarya</taxon>
        <taxon>Ascomycota</taxon>
        <taxon>Pezizomycotina</taxon>
        <taxon>Dothideomycetes</taxon>
        <taxon>Dothideomycetidae</taxon>
        <taxon>Myriangiales</taxon>
        <taxon>Elsinoaceae</taxon>
        <taxon>Elsinoe</taxon>
    </lineage>
</organism>
<reference evidence="2 3" key="1">
    <citation type="submission" date="2018-02" db="EMBL/GenBank/DDBJ databases">
        <title>Draft genome sequences of Elsinoe sp., causing black scab on jojoba.</title>
        <authorList>
            <person name="Stodart B."/>
            <person name="Jeffress S."/>
            <person name="Ash G."/>
            <person name="Arun Chinnappa K."/>
        </authorList>
    </citation>
    <scope>NUCLEOTIDE SEQUENCE [LARGE SCALE GENOMIC DNA]</scope>
    <source>
        <strain evidence="2 3">Hillstone_2</strain>
    </source>
</reference>
<evidence type="ECO:0000313" key="3">
    <source>
        <dbReference type="Proteomes" id="UP000308133"/>
    </source>
</evidence>
<proteinExistence type="predicted"/>
<dbReference type="Proteomes" id="UP000308133">
    <property type="component" value="Unassembled WGS sequence"/>
</dbReference>
<accession>A0A4U7AKY8</accession>